<feature type="region of interest" description="Disordered" evidence="15">
    <location>
        <begin position="571"/>
        <end position="607"/>
    </location>
</feature>
<dbReference type="GO" id="GO:0005546">
    <property type="term" value="F:phosphatidylinositol-4,5-bisphosphate binding"/>
    <property type="evidence" value="ECO:0007669"/>
    <property type="project" value="TreeGrafter"/>
</dbReference>
<dbReference type="InterPro" id="IPR011417">
    <property type="entry name" value="ANTH_dom"/>
</dbReference>
<feature type="compositionally biased region" description="Polar residues" evidence="15">
    <location>
        <begin position="592"/>
        <end position="607"/>
    </location>
</feature>
<evidence type="ECO:0000256" key="1">
    <source>
        <dbReference type="ARBA" id="ARBA00004236"/>
    </source>
</evidence>
<dbReference type="GO" id="GO:0008021">
    <property type="term" value="C:synaptic vesicle"/>
    <property type="evidence" value="ECO:0007669"/>
    <property type="project" value="TreeGrafter"/>
</dbReference>
<evidence type="ECO:0000256" key="15">
    <source>
        <dbReference type="SAM" id="MobiDB-lite"/>
    </source>
</evidence>
<keyword evidence="8" id="KW-0653">Protein transport</keyword>
<reference evidence="17" key="1">
    <citation type="submission" date="2023-09" db="UniProtKB">
        <authorList>
            <consortium name="Ensembl"/>
        </authorList>
    </citation>
    <scope>IDENTIFICATION</scope>
</reference>
<evidence type="ECO:0000256" key="12">
    <source>
        <dbReference type="ARBA" id="ARBA00070426"/>
    </source>
</evidence>
<keyword evidence="10" id="KW-0325">Glycoprotein</keyword>
<evidence type="ECO:0000313" key="17">
    <source>
        <dbReference type="Ensembl" id="ENSBMSP00010015423.1"/>
    </source>
</evidence>
<evidence type="ECO:0000256" key="7">
    <source>
        <dbReference type="ARBA" id="ARBA00022553"/>
    </source>
</evidence>
<keyword evidence="5" id="KW-1003">Cell membrane</keyword>
<feature type="compositionally biased region" description="Pro residues" evidence="15">
    <location>
        <begin position="515"/>
        <end position="524"/>
    </location>
</feature>
<dbReference type="GO" id="GO:0000149">
    <property type="term" value="F:SNARE binding"/>
    <property type="evidence" value="ECO:0007669"/>
    <property type="project" value="TreeGrafter"/>
</dbReference>
<comment type="similarity">
    <text evidence="3">Belongs to the PICALM/SNAP91 family.</text>
</comment>
<dbReference type="Ensembl" id="ENSBMST00010017074.1">
    <property type="protein sequence ID" value="ENSBMSP00010015423.1"/>
    <property type="gene ID" value="ENSBMSG00010011047.1"/>
</dbReference>
<keyword evidence="7" id="KW-0597">Phosphoprotein</keyword>
<protein>
    <recommendedName>
        <fullName evidence="12">Clathrin coat assembly protein AP180</fullName>
    </recommendedName>
    <alternativeName>
        <fullName evidence="14">91 kDa synaptosomal-associated protein</fullName>
    </alternativeName>
    <alternativeName>
        <fullName evidence="13">Clathrin coat-associated protein AP180</fullName>
    </alternativeName>
</protein>
<evidence type="ECO:0000256" key="8">
    <source>
        <dbReference type="ARBA" id="ARBA00022927"/>
    </source>
</evidence>
<dbReference type="GeneTree" id="ENSGT00950000183068"/>
<dbReference type="FunFam" id="1.25.40.90:FF:000001">
    <property type="entry name" value="phosphatidylinositol-binding clathrin assembly protein-like isoform X1"/>
    <property type="match status" value="1"/>
</dbReference>
<dbReference type="InterPro" id="IPR014712">
    <property type="entry name" value="ANTH_dom_sf"/>
</dbReference>
<evidence type="ECO:0000256" key="6">
    <source>
        <dbReference type="ARBA" id="ARBA00022481"/>
    </source>
</evidence>
<name>A0A8C0D433_BALMU</name>
<dbReference type="InterPro" id="IPR008942">
    <property type="entry name" value="ENTH_VHS"/>
</dbReference>
<dbReference type="GO" id="GO:0098894">
    <property type="term" value="C:extrinsic component of presynaptic endocytic zone membrane"/>
    <property type="evidence" value="ECO:0007669"/>
    <property type="project" value="TreeGrafter"/>
</dbReference>
<evidence type="ECO:0000256" key="13">
    <source>
        <dbReference type="ARBA" id="ARBA00081660"/>
    </source>
</evidence>
<accession>A0A8C0D433</accession>
<dbReference type="GO" id="GO:0005545">
    <property type="term" value="F:1-phosphatidylinositol binding"/>
    <property type="evidence" value="ECO:0007669"/>
    <property type="project" value="InterPro"/>
</dbReference>
<dbReference type="InterPro" id="IPR013809">
    <property type="entry name" value="ENTH"/>
</dbReference>
<evidence type="ECO:0000256" key="10">
    <source>
        <dbReference type="ARBA" id="ARBA00023180"/>
    </source>
</evidence>
<dbReference type="PROSITE" id="PS50942">
    <property type="entry name" value="ENTH"/>
    <property type="match status" value="1"/>
</dbReference>
<keyword evidence="6" id="KW-0488">Methylation</keyword>
<organism evidence="17">
    <name type="scientific">Balaenoptera musculus</name>
    <name type="common">Blue whale</name>
    <dbReference type="NCBI Taxonomy" id="9771"/>
    <lineage>
        <taxon>Eukaryota</taxon>
        <taxon>Metazoa</taxon>
        <taxon>Chordata</taxon>
        <taxon>Craniata</taxon>
        <taxon>Vertebrata</taxon>
        <taxon>Euteleostomi</taxon>
        <taxon>Mammalia</taxon>
        <taxon>Eutheria</taxon>
        <taxon>Laurasiatheria</taxon>
        <taxon>Artiodactyla</taxon>
        <taxon>Whippomorpha</taxon>
        <taxon>Cetacea</taxon>
        <taxon>Mysticeti</taxon>
        <taxon>Balaenopteridae</taxon>
        <taxon>Balaenoptera</taxon>
    </lineage>
</organism>
<feature type="region of interest" description="Disordered" evidence="15">
    <location>
        <begin position="836"/>
        <end position="878"/>
    </location>
</feature>
<evidence type="ECO:0000256" key="9">
    <source>
        <dbReference type="ARBA" id="ARBA00023136"/>
    </source>
</evidence>
<proteinExistence type="inferred from homology"/>
<feature type="compositionally biased region" description="Basic and acidic residues" evidence="15">
    <location>
        <begin position="864"/>
        <end position="878"/>
    </location>
</feature>
<dbReference type="AlphaFoldDB" id="A0A8C0D433"/>
<dbReference type="GO" id="GO:0016185">
    <property type="term" value="P:synaptic vesicle budding from presynaptic endocytic zone membrane"/>
    <property type="evidence" value="ECO:0007669"/>
    <property type="project" value="TreeGrafter"/>
</dbReference>
<dbReference type="GO" id="GO:0048268">
    <property type="term" value="P:clathrin coat assembly"/>
    <property type="evidence" value="ECO:0007669"/>
    <property type="project" value="InterPro"/>
</dbReference>
<feature type="compositionally biased region" description="Low complexity" evidence="15">
    <location>
        <begin position="503"/>
        <end position="514"/>
    </location>
</feature>
<dbReference type="Gene3D" id="1.25.40.90">
    <property type="match status" value="1"/>
</dbReference>
<dbReference type="GO" id="GO:0072583">
    <property type="term" value="P:clathrin-dependent endocytosis"/>
    <property type="evidence" value="ECO:0007669"/>
    <property type="project" value="InterPro"/>
</dbReference>
<feature type="region of interest" description="Disordered" evidence="15">
    <location>
        <begin position="285"/>
        <end position="323"/>
    </location>
</feature>
<dbReference type="Pfam" id="PF07651">
    <property type="entry name" value="ANTH"/>
    <property type="match status" value="1"/>
</dbReference>
<dbReference type="FunFam" id="1.20.58.150:FF:000002">
    <property type="entry name" value="clathrin coat assembly protein AP180"/>
    <property type="match status" value="1"/>
</dbReference>
<dbReference type="InterPro" id="IPR045192">
    <property type="entry name" value="AP180-like"/>
</dbReference>
<dbReference type="GO" id="GO:0032050">
    <property type="term" value="F:clathrin heavy chain binding"/>
    <property type="evidence" value="ECO:0007669"/>
    <property type="project" value="TreeGrafter"/>
</dbReference>
<dbReference type="CDD" id="cd16985">
    <property type="entry name" value="ANTH_N_AP180"/>
    <property type="match status" value="1"/>
</dbReference>
<keyword evidence="4" id="KW-0813">Transport</keyword>
<dbReference type="SUPFAM" id="SSF48464">
    <property type="entry name" value="ENTH/VHS domain"/>
    <property type="match status" value="1"/>
</dbReference>
<feature type="compositionally biased region" description="Polar residues" evidence="15">
    <location>
        <begin position="847"/>
        <end position="859"/>
    </location>
</feature>
<dbReference type="Gene3D" id="1.20.58.150">
    <property type="entry name" value="ANTH domain"/>
    <property type="match status" value="1"/>
</dbReference>
<comment type="subunit">
    <text evidence="11">Binds AP2A2. Interacts with AP2B1; clathrin competes with SNAP91.</text>
</comment>
<evidence type="ECO:0000256" key="3">
    <source>
        <dbReference type="ARBA" id="ARBA00008011"/>
    </source>
</evidence>
<evidence type="ECO:0000256" key="14">
    <source>
        <dbReference type="ARBA" id="ARBA00083065"/>
    </source>
</evidence>
<feature type="domain" description="ENTH" evidence="16">
    <location>
        <begin position="14"/>
        <end position="145"/>
    </location>
</feature>
<sequence length="878" mass="89758">MSGQTLTDRIAAAQYSVTGSAVARAVCKATTHEVMGPKKKHLDYLIQATNETNVNIPQMADTLFERATNSSWVVVFKALVTTHHLMVHGNERFIQYLASRNTLFNLSNFLDKSGSHGYDMSTFIRRYSRYLNEKAFSYRQMAFDFARVKKGADGVMRTMAPEKLLKSMPILQGQIDALLEFDVHPNELTNGVINAAFMLLFKDLIKLFACYNDGVINLLEKFFEMKKGQCKDALEIYKRFLTRMTRVSEFLKVAEQVGIDKGDIPDLTQAPSSLMETLEQHLNTLEGKKPGNKSGAPSPLSKSSPATTVTSPNSTPAKTIDTSPPVDLFATASAAVPVSASKPSSDLLDLQPDFSSAGAAVAATPAPPPPSSGGATAWGDLLGEDSLAALSSVPSEAQISDPFAPEPTPPATTAEIATTSASASTTTTVTAVTAEVDLFGDAFAASPGEAPAASEGATAPAPPTPVAAALDACSGNDPFAPSEGSAEAAPELDLFAMKPPETSVPVVTPTASTAPPVPATAPSPAPAVAAATAATTAATTAAAATTATTSAATTTAPPALDIFGDLFESAPEVAPAPKPDAAPSIDLFGTDAFSSPPQGASPVPESSLTADLLSDAFGSSASEPQPAPQAASSSSASADLLAGFGGSFMAPSPSPVTPAQNNLLQPNFEAAFGTTPSTSSSSSFDPSVFDGLGDLLMPTMAPAGQPAPISVVPPSSAMAASKALGSDLDSSLASLVGNLGISGTTSKKGDLQWNAGEKKLTGGANWQPKVAPATWSAGVPPSAPLQGAVPPTSSVPPVAGAPSVGQPGAGFGMPPAGTGMSVMPQQPVMFAQPMRRPPFGAAAVPGTQLSPSPTPATQSPKKPPAKDPLADLNIKDFL</sequence>
<evidence type="ECO:0000256" key="4">
    <source>
        <dbReference type="ARBA" id="ARBA00022448"/>
    </source>
</evidence>
<keyword evidence="9" id="KW-0472">Membrane</keyword>
<evidence type="ECO:0000259" key="16">
    <source>
        <dbReference type="PROSITE" id="PS50942"/>
    </source>
</evidence>
<evidence type="ECO:0000256" key="11">
    <source>
        <dbReference type="ARBA" id="ARBA00062465"/>
    </source>
</evidence>
<gene>
    <name evidence="17" type="primary">SNAP91</name>
</gene>
<dbReference type="PANTHER" id="PTHR22951:SF4">
    <property type="entry name" value="CLATHRIN COAT ASSEMBLY PROTEIN AP180"/>
    <property type="match status" value="1"/>
</dbReference>
<dbReference type="GO" id="GO:0030136">
    <property type="term" value="C:clathrin-coated vesicle"/>
    <property type="evidence" value="ECO:0007669"/>
    <property type="project" value="InterPro"/>
</dbReference>
<dbReference type="SUPFAM" id="SSF89009">
    <property type="entry name" value="GAT-like domain"/>
    <property type="match status" value="1"/>
</dbReference>
<feature type="region of interest" description="Disordered" evidence="15">
    <location>
        <begin position="501"/>
        <end position="524"/>
    </location>
</feature>
<feature type="region of interest" description="Disordered" evidence="15">
    <location>
        <begin position="359"/>
        <end position="378"/>
    </location>
</feature>
<dbReference type="GO" id="GO:0005905">
    <property type="term" value="C:clathrin-coated pit"/>
    <property type="evidence" value="ECO:0007669"/>
    <property type="project" value="TreeGrafter"/>
</dbReference>
<dbReference type="SMART" id="SM00273">
    <property type="entry name" value="ENTH"/>
    <property type="match status" value="1"/>
</dbReference>
<evidence type="ECO:0000256" key="2">
    <source>
        <dbReference type="ARBA" id="ARBA00004277"/>
    </source>
</evidence>
<dbReference type="PANTHER" id="PTHR22951">
    <property type="entry name" value="CLATHRIN ASSEMBLY PROTEIN"/>
    <property type="match status" value="1"/>
</dbReference>
<evidence type="ECO:0000256" key="5">
    <source>
        <dbReference type="ARBA" id="ARBA00022475"/>
    </source>
</evidence>
<dbReference type="GO" id="GO:0015031">
    <property type="term" value="P:protein transport"/>
    <property type="evidence" value="ECO:0007669"/>
    <property type="project" value="UniProtKB-KW"/>
</dbReference>
<comment type="subcellular location">
    <subcellularLocation>
        <location evidence="1">Cell membrane</location>
    </subcellularLocation>
    <subcellularLocation>
        <location evidence="2">Membrane</location>
        <location evidence="2">Coated pit</location>
        <topology evidence="2">Peripheral membrane protein</topology>
        <orientation evidence="2">Cytoplasmic side</orientation>
    </subcellularLocation>
</comment>
<feature type="compositionally biased region" description="Polar residues" evidence="15">
    <location>
        <begin position="300"/>
        <end position="322"/>
    </location>
</feature>